<feature type="transmembrane region" description="Helical" evidence="15">
    <location>
        <begin position="181"/>
        <end position="199"/>
    </location>
</feature>
<dbReference type="EnsemblFungi" id="MAPG_09325T0">
    <property type="protein sequence ID" value="MAPG_09325T0"/>
    <property type="gene ID" value="MAPG_09325"/>
</dbReference>
<dbReference type="SUPFAM" id="SSF63380">
    <property type="entry name" value="Riboflavin synthase domain-like"/>
    <property type="match status" value="1"/>
</dbReference>
<dbReference type="InterPro" id="IPR017938">
    <property type="entry name" value="Riboflavin_synthase-like_b-brl"/>
</dbReference>
<dbReference type="AlphaFoldDB" id="A0A0C4E9M9"/>
<keyword evidence="9" id="KW-0560">Oxidoreductase</keyword>
<keyword evidence="8 15" id="KW-1133">Transmembrane helix</keyword>
<evidence type="ECO:0000256" key="7">
    <source>
        <dbReference type="ARBA" id="ARBA00022982"/>
    </source>
</evidence>
<evidence type="ECO:0000313" key="17">
    <source>
        <dbReference type="EMBL" id="KLU90363.1"/>
    </source>
</evidence>
<protein>
    <recommendedName>
        <fullName evidence="3">ferric-chelate reductase (NADPH)</fullName>
        <ecNumber evidence="3">1.16.1.9</ecNumber>
    </recommendedName>
</protein>
<evidence type="ECO:0000313" key="18">
    <source>
        <dbReference type="EnsemblFungi" id="MAPG_09325T0"/>
    </source>
</evidence>
<dbReference type="EMBL" id="ADBL01002284">
    <property type="status" value="NOT_ANNOTATED_CDS"/>
    <property type="molecule type" value="Genomic_DNA"/>
</dbReference>
<feature type="compositionally biased region" description="Basic and acidic residues" evidence="14">
    <location>
        <begin position="594"/>
        <end position="611"/>
    </location>
</feature>
<dbReference type="Proteomes" id="UP000011715">
    <property type="component" value="Unassembled WGS sequence"/>
</dbReference>
<evidence type="ECO:0000256" key="2">
    <source>
        <dbReference type="ARBA" id="ARBA00006278"/>
    </source>
</evidence>
<feature type="compositionally biased region" description="Low complexity" evidence="14">
    <location>
        <begin position="527"/>
        <end position="539"/>
    </location>
</feature>
<feature type="transmembrane region" description="Helical" evidence="15">
    <location>
        <begin position="219"/>
        <end position="238"/>
    </location>
</feature>
<keyword evidence="6 15" id="KW-0812">Transmembrane</keyword>
<evidence type="ECO:0000256" key="6">
    <source>
        <dbReference type="ARBA" id="ARBA00022692"/>
    </source>
</evidence>
<dbReference type="STRING" id="644358.A0A0C4E9M9"/>
<dbReference type="GO" id="GO:0052851">
    <property type="term" value="F:ferric-chelate reductase (NADPH) activity"/>
    <property type="evidence" value="ECO:0007669"/>
    <property type="project" value="UniProtKB-EC"/>
</dbReference>
<dbReference type="InterPro" id="IPR013121">
    <property type="entry name" value="Fe_red_NAD-bd_6"/>
</dbReference>
<evidence type="ECO:0000259" key="16">
    <source>
        <dbReference type="PROSITE" id="PS51384"/>
    </source>
</evidence>
<dbReference type="InterPro" id="IPR013112">
    <property type="entry name" value="FAD-bd_8"/>
</dbReference>
<feature type="transmembrane region" description="Helical" evidence="15">
    <location>
        <begin position="28"/>
        <end position="46"/>
    </location>
</feature>
<keyword evidence="11 15" id="KW-0472">Membrane</keyword>
<organism evidence="18 19">
    <name type="scientific">Magnaporthiopsis poae (strain ATCC 64411 / 73-15)</name>
    <name type="common">Kentucky bluegrass fungus</name>
    <name type="synonym">Magnaporthe poae</name>
    <dbReference type="NCBI Taxonomy" id="644358"/>
    <lineage>
        <taxon>Eukaryota</taxon>
        <taxon>Fungi</taxon>
        <taxon>Dikarya</taxon>
        <taxon>Ascomycota</taxon>
        <taxon>Pezizomycotina</taxon>
        <taxon>Sordariomycetes</taxon>
        <taxon>Sordariomycetidae</taxon>
        <taxon>Magnaporthales</taxon>
        <taxon>Magnaporthaceae</taxon>
        <taxon>Magnaporthiopsis</taxon>
    </lineage>
</organism>
<dbReference type="VEuPathDB" id="FungiDB:MAPG_09325"/>
<dbReference type="GO" id="GO:0015677">
    <property type="term" value="P:copper ion import"/>
    <property type="evidence" value="ECO:0007669"/>
    <property type="project" value="TreeGrafter"/>
</dbReference>
<dbReference type="PANTHER" id="PTHR32361">
    <property type="entry name" value="FERRIC/CUPRIC REDUCTASE TRANSMEMBRANE COMPONENT"/>
    <property type="match status" value="1"/>
</dbReference>
<dbReference type="EMBL" id="GL876974">
    <property type="protein sequence ID" value="KLU90363.1"/>
    <property type="molecule type" value="Genomic_DNA"/>
</dbReference>
<feature type="transmembrane region" description="Helical" evidence="15">
    <location>
        <begin position="245"/>
        <end position="265"/>
    </location>
</feature>
<dbReference type="SFLD" id="SFLDS00052">
    <property type="entry name" value="Ferric_Reductase_Domain"/>
    <property type="match status" value="1"/>
</dbReference>
<feature type="domain" description="FAD-binding FR-type" evidence="16">
    <location>
        <begin position="299"/>
        <end position="420"/>
    </location>
</feature>
<keyword evidence="7" id="KW-0249">Electron transport</keyword>
<dbReference type="OrthoDB" id="3944240at2759"/>
<evidence type="ECO:0000256" key="1">
    <source>
        <dbReference type="ARBA" id="ARBA00004651"/>
    </source>
</evidence>
<dbReference type="InterPro" id="IPR013130">
    <property type="entry name" value="Fe3_Rdtase_TM_dom"/>
</dbReference>
<keyword evidence="12" id="KW-0325">Glycoprotein</keyword>
<feature type="transmembrane region" description="Helical" evidence="15">
    <location>
        <begin position="110"/>
        <end position="130"/>
    </location>
</feature>
<reference evidence="17" key="3">
    <citation type="submission" date="2011-03" db="EMBL/GenBank/DDBJ databases">
        <title>Annotation of Magnaporthe poae ATCC 64411.</title>
        <authorList>
            <person name="Ma L.-J."/>
            <person name="Dead R."/>
            <person name="Young S.K."/>
            <person name="Zeng Q."/>
            <person name="Gargeya S."/>
            <person name="Fitzgerald M."/>
            <person name="Haas B."/>
            <person name="Abouelleil A."/>
            <person name="Alvarado L."/>
            <person name="Arachchi H.M."/>
            <person name="Berlin A."/>
            <person name="Brown A."/>
            <person name="Chapman S.B."/>
            <person name="Chen Z."/>
            <person name="Dunbar C."/>
            <person name="Freedman E."/>
            <person name="Gearin G."/>
            <person name="Gellesch M."/>
            <person name="Goldberg J."/>
            <person name="Griggs A."/>
            <person name="Gujja S."/>
            <person name="Heiman D."/>
            <person name="Howarth C."/>
            <person name="Larson L."/>
            <person name="Lui A."/>
            <person name="MacDonald P.J.P."/>
            <person name="Mehta T."/>
            <person name="Montmayeur A."/>
            <person name="Murphy C."/>
            <person name="Neiman D."/>
            <person name="Pearson M."/>
            <person name="Priest M."/>
            <person name="Roberts A."/>
            <person name="Saif S."/>
            <person name="Shea T."/>
            <person name="Shenoy N."/>
            <person name="Sisk P."/>
            <person name="Stolte C."/>
            <person name="Sykes S."/>
            <person name="Yandava C."/>
            <person name="Wortman J."/>
            <person name="Nusbaum C."/>
            <person name="Birren B."/>
        </authorList>
    </citation>
    <scope>NUCLEOTIDE SEQUENCE</scope>
    <source>
        <strain evidence="17">ATCC 64411</strain>
    </source>
</reference>
<evidence type="ECO:0000256" key="11">
    <source>
        <dbReference type="ARBA" id="ARBA00023136"/>
    </source>
</evidence>
<evidence type="ECO:0000256" key="9">
    <source>
        <dbReference type="ARBA" id="ARBA00023002"/>
    </source>
</evidence>
<gene>
    <name evidence="17" type="ORF">MAPG_09325</name>
</gene>
<reference evidence="18" key="4">
    <citation type="journal article" date="2015" name="G3 (Bethesda)">
        <title>Genome sequences of three phytopathogenic species of the Magnaporthaceae family of fungi.</title>
        <authorList>
            <person name="Okagaki L.H."/>
            <person name="Nunes C.C."/>
            <person name="Sailsbery J."/>
            <person name="Clay B."/>
            <person name="Brown D."/>
            <person name="John T."/>
            <person name="Oh Y."/>
            <person name="Young N."/>
            <person name="Fitzgerald M."/>
            <person name="Haas B.J."/>
            <person name="Zeng Q."/>
            <person name="Young S."/>
            <person name="Adiconis X."/>
            <person name="Fan L."/>
            <person name="Levin J.Z."/>
            <person name="Mitchell T.K."/>
            <person name="Okubara P.A."/>
            <person name="Farman M.L."/>
            <person name="Kohn L.M."/>
            <person name="Birren B."/>
            <person name="Ma L.-J."/>
            <person name="Dean R.A."/>
        </authorList>
    </citation>
    <scope>NUCLEOTIDE SEQUENCE</scope>
    <source>
        <strain evidence="18">ATCC 64411 / 73-15</strain>
    </source>
</reference>
<evidence type="ECO:0000256" key="13">
    <source>
        <dbReference type="ARBA" id="ARBA00048483"/>
    </source>
</evidence>
<comment type="similarity">
    <text evidence="2">Belongs to the ferric reductase (FRE) family.</text>
</comment>
<dbReference type="Gene3D" id="3.40.50.80">
    <property type="entry name" value="Nucleotide-binding domain of ferredoxin-NADP reductase (FNR) module"/>
    <property type="match status" value="1"/>
</dbReference>
<evidence type="ECO:0000256" key="10">
    <source>
        <dbReference type="ARBA" id="ARBA00023065"/>
    </source>
</evidence>
<dbReference type="EC" id="1.16.1.9" evidence="3"/>
<evidence type="ECO:0000256" key="3">
    <source>
        <dbReference type="ARBA" id="ARBA00012668"/>
    </source>
</evidence>
<reference evidence="18" key="5">
    <citation type="submission" date="2015-06" db="UniProtKB">
        <authorList>
            <consortium name="EnsemblFungi"/>
        </authorList>
    </citation>
    <scope>IDENTIFICATION</scope>
    <source>
        <strain evidence="18">ATCC 64411</strain>
    </source>
</reference>
<dbReference type="Pfam" id="PF08022">
    <property type="entry name" value="FAD_binding_8"/>
    <property type="match status" value="1"/>
</dbReference>
<dbReference type="OMA" id="FWTEWVR"/>
<comment type="subcellular location">
    <subcellularLocation>
        <location evidence="1">Cell membrane</location>
        <topology evidence="1">Multi-pass membrane protein</topology>
    </subcellularLocation>
</comment>
<dbReference type="SFLD" id="SFLDG01168">
    <property type="entry name" value="Ferric_reductase_subgroup_(FRE"/>
    <property type="match status" value="1"/>
</dbReference>
<comment type="catalytic activity">
    <reaction evidence="13">
        <text>2 a Fe(II)-siderophore + NADP(+) + H(+) = 2 a Fe(III)-siderophore + NADPH</text>
        <dbReference type="Rhea" id="RHEA:28795"/>
        <dbReference type="Rhea" id="RHEA-COMP:11342"/>
        <dbReference type="Rhea" id="RHEA-COMP:11344"/>
        <dbReference type="ChEBI" id="CHEBI:15378"/>
        <dbReference type="ChEBI" id="CHEBI:29033"/>
        <dbReference type="ChEBI" id="CHEBI:29034"/>
        <dbReference type="ChEBI" id="CHEBI:57783"/>
        <dbReference type="ChEBI" id="CHEBI:58349"/>
        <dbReference type="EC" id="1.16.1.9"/>
    </reaction>
</comment>
<feature type="compositionally biased region" description="Basic and acidic residues" evidence="14">
    <location>
        <begin position="545"/>
        <end position="569"/>
    </location>
</feature>
<feature type="region of interest" description="Disordered" evidence="14">
    <location>
        <begin position="512"/>
        <end position="616"/>
    </location>
</feature>
<feature type="transmembrane region" description="Helical" evidence="15">
    <location>
        <begin position="150"/>
        <end position="169"/>
    </location>
</feature>
<dbReference type="PROSITE" id="PS51384">
    <property type="entry name" value="FAD_FR"/>
    <property type="match status" value="1"/>
</dbReference>
<dbReference type="CDD" id="cd06186">
    <property type="entry name" value="NOX_Duox_like_FAD_NADP"/>
    <property type="match status" value="1"/>
</dbReference>
<evidence type="ECO:0000313" key="19">
    <source>
        <dbReference type="Proteomes" id="UP000011715"/>
    </source>
</evidence>
<dbReference type="GO" id="GO:0006879">
    <property type="term" value="P:intracellular iron ion homeostasis"/>
    <property type="evidence" value="ECO:0007669"/>
    <property type="project" value="TreeGrafter"/>
</dbReference>
<keyword evidence="5" id="KW-1003">Cell membrane</keyword>
<dbReference type="Pfam" id="PF08030">
    <property type="entry name" value="NAD_binding_6"/>
    <property type="match status" value="1"/>
</dbReference>
<dbReference type="InterPro" id="IPR017927">
    <property type="entry name" value="FAD-bd_FR_type"/>
</dbReference>
<evidence type="ECO:0000256" key="4">
    <source>
        <dbReference type="ARBA" id="ARBA00022448"/>
    </source>
</evidence>
<evidence type="ECO:0000256" key="5">
    <source>
        <dbReference type="ARBA" id="ARBA00022475"/>
    </source>
</evidence>
<dbReference type="GO" id="GO:0006826">
    <property type="term" value="P:iron ion transport"/>
    <property type="evidence" value="ECO:0007669"/>
    <property type="project" value="TreeGrafter"/>
</dbReference>
<evidence type="ECO:0000256" key="14">
    <source>
        <dbReference type="SAM" id="MobiDB-lite"/>
    </source>
</evidence>
<dbReference type="InterPro" id="IPR039261">
    <property type="entry name" value="FNR_nucleotide-bd"/>
</dbReference>
<dbReference type="Pfam" id="PF01794">
    <property type="entry name" value="Ferric_reduct"/>
    <property type="match status" value="1"/>
</dbReference>
<dbReference type="eggNOG" id="KOG0039">
    <property type="taxonomic scope" value="Eukaryota"/>
</dbReference>
<reference evidence="19" key="2">
    <citation type="submission" date="2010-05" db="EMBL/GenBank/DDBJ databases">
        <title>The genome sequence of Magnaporthe poae strain ATCC 64411.</title>
        <authorList>
            <person name="Ma L.-J."/>
            <person name="Dead R."/>
            <person name="Young S."/>
            <person name="Zeng Q."/>
            <person name="Koehrsen M."/>
            <person name="Alvarado L."/>
            <person name="Berlin A."/>
            <person name="Chapman S.B."/>
            <person name="Chen Z."/>
            <person name="Freedman E."/>
            <person name="Gellesch M."/>
            <person name="Goldberg J."/>
            <person name="Griggs A."/>
            <person name="Gujja S."/>
            <person name="Heilman E.R."/>
            <person name="Heiman D."/>
            <person name="Hepburn T."/>
            <person name="Howarth C."/>
            <person name="Jen D."/>
            <person name="Larson L."/>
            <person name="Mehta T."/>
            <person name="Neiman D."/>
            <person name="Pearson M."/>
            <person name="Roberts A."/>
            <person name="Saif S."/>
            <person name="Shea T."/>
            <person name="Shenoy N."/>
            <person name="Sisk P."/>
            <person name="Stolte C."/>
            <person name="Sykes S."/>
            <person name="Walk T."/>
            <person name="White J."/>
            <person name="Yandava C."/>
            <person name="Haas B."/>
            <person name="Nusbaum C."/>
            <person name="Birren B."/>
        </authorList>
    </citation>
    <scope>NUCLEOTIDE SEQUENCE [LARGE SCALE GENOMIC DNA]</scope>
    <source>
        <strain evidence="19">ATCC 64411 / 73-15</strain>
    </source>
</reference>
<evidence type="ECO:0000256" key="8">
    <source>
        <dbReference type="ARBA" id="ARBA00022989"/>
    </source>
</evidence>
<keyword evidence="4" id="KW-0813">Transport</keyword>
<name>A0A0C4E9M9_MAGP6</name>
<accession>A0A0C4E9M9</accession>
<keyword evidence="10" id="KW-0406">Ion transport</keyword>
<dbReference type="InterPro" id="IPR051410">
    <property type="entry name" value="Ferric/Cupric_Reductase"/>
</dbReference>
<reference evidence="17" key="1">
    <citation type="submission" date="2010-05" db="EMBL/GenBank/DDBJ databases">
        <title>The Genome Sequence of Magnaporthe poae strain ATCC 64411.</title>
        <authorList>
            <consortium name="The Broad Institute Genome Sequencing Platform"/>
            <consortium name="Broad Institute Genome Sequencing Center for Infectious Disease"/>
            <person name="Ma L.-J."/>
            <person name="Dead R."/>
            <person name="Young S."/>
            <person name="Zeng Q."/>
            <person name="Koehrsen M."/>
            <person name="Alvarado L."/>
            <person name="Berlin A."/>
            <person name="Chapman S.B."/>
            <person name="Chen Z."/>
            <person name="Freedman E."/>
            <person name="Gellesch M."/>
            <person name="Goldberg J."/>
            <person name="Griggs A."/>
            <person name="Gujja S."/>
            <person name="Heilman E.R."/>
            <person name="Heiman D."/>
            <person name="Hepburn T."/>
            <person name="Howarth C."/>
            <person name="Jen D."/>
            <person name="Larson L."/>
            <person name="Mehta T."/>
            <person name="Neiman D."/>
            <person name="Pearson M."/>
            <person name="Roberts A."/>
            <person name="Saif S."/>
            <person name="Shea T."/>
            <person name="Shenoy N."/>
            <person name="Sisk P."/>
            <person name="Stolte C."/>
            <person name="Sykes S."/>
            <person name="Walk T."/>
            <person name="White J."/>
            <person name="Yandava C."/>
            <person name="Haas B."/>
            <person name="Nusbaum C."/>
            <person name="Birren B."/>
        </authorList>
    </citation>
    <scope>NUCLEOTIDE SEQUENCE</scope>
    <source>
        <strain evidence="17">ATCC 64411</strain>
    </source>
</reference>
<evidence type="ECO:0000256" key="12">
    <source>
        <dbReference type="ARBA" id="ARBA00023180"/>
    </source>
</evidence>
<keyword evidence="19" id="KW-1185">Reference proteome</keyword>
<dbReference type="PANTHER" id="PTHR32361:SF9">
    <property type="entry name" value="FERRIC REDUCTASE TRANSMEMBRANE COMPONENT 3-RELATED"/>
    <property type="match status" value="1"/>
</dbReference>
<evidence type="ECO:0000256" key="15">
    <source>
        <dbReference type="SAM" id="Phobius"/>
    </source>
</evidence>
<dbReference type="GO" id="GO:0005886">
    <property type="term" value="C:plasma membrane"/>
    <property type="evidence" value="ECO:0007669"/>
    <property type="project" value="UniProtKB-SubCell"/>
</dbReference>
<sequence length="680" mass="75906">MDMDMGHNHGSGGTTGGFKPVNMGLAQSFWYIIVGFVGLMVLIRIANYVDRRRRLRACARESHEFPTRPTGRLSQGWATATAIAREISYPQLYVPTRFLSWLTPPPLGRVLLLLAYWAVIIYMMAADAIIKDIYFWERIGFRNAWVTMMQVPLLYLLASKANVVAFLLGSSHERVNWMHRWVARTMLVTGAVHGWHFYHQWALADFVEFQLEMMPMVKYGLGAWAVLAWALLTSFAPLRHAWYELFVAQHVVSAAIFLWLLYVHVPATARWYLWLAVASLCLDRFCRLVLLVWQNVKVRRPNPSRCKGGQRVGHQAQLRAVGDAITVVTIKDVHFRWRAGQHLYLWIPRIGPLEAHPYTVACAHKLPETCICNSIQLVVRRHAGFSRRLHAHAARAQAQGRGKDTVTVFVSGPYGAPPRWDVFETLVLISASTGASFTLPILESVIMHRLRRQEGRGAALCTKRVDLLIAAKRGDEIDYYVQRLHEFIDRAREVGIELKVVIAMTQDGAALTDDPLDSSSRLRSDNDASATAAAAGSSGPLVVEQAERERQMSEKIEAPDGEDKKKDLSSHAIDIESIAGADNPAGSSSARRRKEQDSQGVERRGSADSHVQHMTSRPDIASFIRWPVEAAGGETSVVVCGGKSLVATVRNCVAALSDERAVHKGTGAQGIHLHVEEYSF</sequence>
<proteinExistence type="inferred from homology"/>